<dbReference type="AlphaFoldDB" id="A0A9P6EBE2"/>
<organism evidence="1 2">
    <name type="scientific">Crepidotus variabilis</name>
    <dbReference type="NCBI Taxonomy" id="179855"/>
    <lineage>
        <taxon>Eukaryota</taxon>
        <taxon>Fungi</taxon>
        <taxon>Dikarya</taxon>
        <taxon>Basidiomycota</taxon>
        <taxon>Agaricomycotina</taxon>
        <taxon>Agaricomycetes</taxon>
        <taxon>Agaricomycetidae</taxon>
        <taxon>Agaricales</taxon>
        <taxon>Agaricineae</taxon>
        <taxon>Crepidotaceae</taxon>
        <taxon>Crepidotus</taxon>
    </lineage>
</organism>
<evidence type="ECO:0008006" key="3">
    <source>
        <dbReference type="Google" id="ProtNLM"/>
    </source>
</evidence>
<evidence type="ECO:0000313" key="2">
    <source>
        <dbReference type="Proteomes" id="UP000807306"/>
    </source>
</evidence>
<proteinExistence type="predicted"/>
<dbReference type="EMBL" id="MU157878">
    <property type="protein sequence ID" value="KAF9525867.1"/>
    <property type="molecule type" value="Genomic_DNA"/>
</dbReference>
<comment type="caution">
    <text evidence="1">The sequence shown here is derived from an EMBL/GenBank/DDBJ whole genome shotgun (WGS) entry which is preliminary data.</text>
</comment>
<name>A0A9P6EBE2_9AGAR</name>
<protein>
    <recommendedName>
        <fullName evidence="3">F-box domain-containing protein</fullName>
    </recommendedName>
</protein>
<gene>
    <name evidence="1" type="ORF">CPB83DRAFT_858762</name>
</gene>
<accession>A0A9P6EBE2</accession>
<dbReference type="OrthoDB" id="2788229at2759"/>
<reference evidence="1" key="1">
    <citation type="submission" date="2020-11" db="EMBL/GenBank/DDBJ databases">
        <authorList>
            <consortium name="DOE Joint Genome Institute"/>
            <person name="Ahrendt S."/>
            <person name="Riley R."/>
            <person name="Andreopoulos W."/>
            <person name="Labutti K."/>
            <person name="Pangilinan J."/>
            <person name="Ruiz-Duenas F.J."/>
            <person name="Barrasa J.M."/>
            <person name="Sanchez-Garcia M."/>
            <person name="Camarero S."/>
            <person name="Miyauchi S."/>
            <person name="Serrano A."/>
            <person name="Linde D."/>
            <person name="Babiker R."/>
            <person name="Drula E."/>
            <person name="Ayuso-Fernandez I."/>
            <person name="Pacheco R."/>
            <person name="Padilla G."/>
            <person name="Ferreira P."/>
            <person name="Barriuso J."/>
            <person name="Kellner H."/>
            <person name="Castanera R."/>
            <person name="Alfaro M."/>
            <person name="Ramirez L."/>
            <person name="Pisabarro A.G."/>
            <person name="Kuo A."/>
            <person name="Tritt A."/>
            <person name="Lipzen A."/>
            <person name="He G."/>
            <person name="Yan M."/>
            <person name="Ng V."/>
            <person name="Cullen D."/>
            <person name="Martin F."/>
            <person name="Rosso M.-N."/>
            <person name="Henrissat B."/>
            <person name="Hibbett D."/>
            <person name="Martinez A.T."/>
            <person name="Grigoriev I.V."/>
        </authorList>
    </citation>
    <scope>NUCLEOTIDE SEQUENCE</scope>
    <source>
        <strain evidence="1">CBS 506.95</strain>
    </source>
</reference>
<keyword evidence="2" id="KW-1185">Reference proteome</keyword>
<dbReference type="Proteomes" id="UP000807306">
    <property type="component" value="Unassembled WGS sequence"/>
</dbReference>
<evidence type="ECO:0000313" key="1">
    <source>
        <dbReference type="EMBL" id="KAF9525867.1"/>
    </source>
</evidence>
<sequence>MPLAKIFSGKRPSRPTTEFVIPNELLELILQMLYNEGHFSSIKACSLTCHHLCSSSQRLLFQRINVKADSLSHFKSSISHYFLPLPAGLIVMLRESSHLVKYVKKFKLELRSQVPKMSVLGVEGGSGSIFGGFTSALHELAPMAVFEPPTEEDIPLVRDFFAGLTTIRLAADHGACPWYLSTSGLIRTLGQALSVTTTLKTLDVTGVPDFPIALLKGCTTLRKLKVLRLVEEDHAEVQVTELVNYLSEAGTSVVSADQDTRCMPTFLHLSAQSSIHTLQLLRCPRGAVNFGEIRELSIQWGQYSDLQECGIRVSDWPRLVGLRLRALDWQLFTQYNTSSSIRKVHRQPVPALTTFNALQTITICAAFQIWLVPNYSLIDYFTSPLCWIVDVLESASQSRHTLTEVVLKLDFKNFTELEGMILSKFDWSPLETLYRSFAKLVKVVVYFRISTPEQERRLLSNEGLQRLKLQNFEFQFCIR</sequence>